<sequence>MLAVSVDGNRTQYRFRQSQRIDEPLFKGPFIMEDSAVTDFVDKAHSTKCEIVWSGRHLEGAGSTAGEEVEMVNGFLSRCAITTKYMTTSARNDMLTVHATTC</sequence>
<organism evidence="1 2">
    <name type="scientific">Champsocephalus gunnari</name>
    <name type="common">Mackerel icefish</name>
    <dbReference type="NCBI Taxonomy" id="52237"/>
    <lineage>
        <taxon>Eukaryota</taxon>
        <taxon>Metazoa</taxon>
        <taxon>Chordata</taxon>
        <taxon>Craniata</taxon>
        <taxon>Vertebrata</taxon>
        <taxon>Euteleostomi</taxon>
        <taxon>Actinopterygii</taxon>
        <taxon>Neopterygii</taxon>
        <taxon>Teleostei</taxon>
        <taxon>Neoteleostei</taxon>
        <taxon>Acanthomorphata</taxon>
        <taxon>Eupercaria</taxon>
        <taxon>Perciformes</taxon>
        <taxon>Notothenioidei</taxon>
        <taxon>Channichthyidae</taxon>
        <taxon>Champsocephalus</taxon>
    </lineage>
</organism>
<dbReference type="AlphaFoldDB" id="A0AAN8CCU7"/>
<dbReference type="InterPro" id="IPR040521">
    <property type="entry name" value="KDZ"/>
</dbReference>
<reference evidence="1 2" key="1">
    <citation type="journal article" date="2023" name="Mol. Biol. Evol.">
        <title>Genomics of Secondarily Temperate Adaptation in the Only Non-Antarctic Icefish.</title>
        <authorList>
            <person name="Rivera-Colon A.G."/>
            <person name="Rayamajhi N."/>
            <person name="Minhas B.F."/>
            <person name="Madrigal G."/>
            <person name="Bilyk K.T."/>
            <person name="Yoon V."/>
            <person name="Hune M."/>
            <person name="Gregory S."/>
            <person name="Cheng C.H.C."/>
            <person name="Catchen J.M."/>
        </authorList>
    </citation>
    <scope>NUCLEOTIDE SEQUENCE [LARGE SCALE GENOMIC DNA]</scope>
    <source>
        <tissue evidence="1">White muscle</tissue>
    </source>
</reference>
<evidence type="ECO:0000313" key="2">
    <source>
        <dbReference type="Proteomes" id="UP001331515"/>
    </source>
</evidence>
<comment type="caution">
    <text evidence="1">The sequence shown here is derived from an EMBL/GenBank/DDBJ whole genome shotgun (WGS) entry which is preliminary data.</text>
</comment>
<dbReference type="Proteomes" id="UP001331515">
    <property type="component" value="Unassembled WGS sequence"/>
</dbReference>
<dbReference type="Pfam" id="PF18758">
    <property type="entry name" value="KDZ"/>
    <property type="match status" value="1"/>
</dbReference>
<dbReference type="PANTHER" id="PTHR33104">
    <property type="entry name" value="SI:DKEY-29D5.2"/>
    <property type="match status" value="1"/>
</dbReference>
<protein>
    <submittedName>
        <fullName evidence="1">Uncharacterized protein</fullName>
    </submittedName>
</protein>
<name>A0AAN8CCU7_CHAGU</name>
<keyword evidence="2" id="KW-1185">Reference proteome</keyword>
<dbReference type="PANTHER" id="PTHR33104:SF2">
    <property type="entry name" value="CXC3 LIKE CYSTEINE CLUSTER DOMAIN-CONTAINING PROTEIN"/>
    <property type="match status" value="1"/>
</dbReference>
<dbReference type="EMBL" id="JAURVH010001532">
    <property type="protein sequence ID" value="KAK5901347.1"/>
    <property type="molecule type" value="Genomic_DNA"/>
</dbReference>
<accession>A0AAN8CCU7</accession>
<proteinExistence type="predicted"/>
<evidence type="ECO:0000313" key="1">
    <source>
        <dbReference type="EMBL" id="KAK5901347.1"/>
    </source>
</evidence>
<gene>
    <name evidence="1" type="ORF">CgunFtcFv8_026230</name>
</gene>